<dbReference type="Gene3D" id="3.90.190.10">
    <property type="entry name" value="Protein tyrosine phosphatase superfamily"/>
    <property type="match status" value="1"/>
</dbReference>
<reference evidence="3 4" key="1">
    <citation type="journal article" date="2023" name="Insect Mol. Biol.">
        <title>Genome sequencing provides insights into the evolution of gene families encoding plant cell wall-degrading enzymes in longhorned beetles.</title>
        <authorList>
            <person name="Shin N.R."/>
            <person name="Okamura Y."/>
            <person name="Kirsch R."/>
            <person name="Pauchet Y."/>
        </authorList>
    </citation>
    <scope>NUCLEOTIDE SEQUENCE [LARGE SCALE GENOMIC DNA]</scope>
    <source>
        <strain evidence="3">EAD_L_NR</strain>
    </source>
</reference>
<evidence type="ECO:0000259" key="2">
    <source>
        <dbReference type="PROSITE" id="PS50056"/>
    </source>
</evidence>
<dbReference type="Proteomes" id="UP001159042">
    <property type="component" value="Unassembled WGS sequence"/>
</dbReference>
<protein>
    <recommendedName>
        <fullName evidence="2">Tyrosine specific protein phosphatases domain-containing protein</fullName>
    </recommendedName>
</protein>
<organism evidence="3 4">
    <name type="scientific">Exocentrus adspersus</name>
    <dbReference type="NCBI Taxonomy" id="1586481"/>
    <lineage>
        <taxon>Eukaryota</taxon>
        <taxon>Metazoa</taxon>
        <taxon>Ecdysozoa</taxon>
        <taxon>Arthropoda</taxon>
        <taxon>Hexapoda</taxon>
        <taxon>Insecta</taxon>
        <taxon>Pterygota</taxon>
        <taxon>Neoptera</taxon>
        <taxon>Endopterygota</taxon>
        <taxon>Coleoptera</taxon>
        <taxon>Polyphaga</taxon>
        <taxon>Cucujiformia</taxon>
        <taxon>Chrysomeloidea</taxon>
        <taxon>Cerambycidae</taxon>
        <taxon>Lamiinae</taxon>
        <taxon>Acanthocinini</taxon>
        <taxon>Exocentrus</taxon>
    </lineage>
</organism>
<proteinExistence type="predicted"/>
<dbReference type="InterPro" id="IPR029021">
    <property type="entry name" value="Prot-tyrosine_phosphatase-like"/>
</dbReference>
<dbReference type="InterPro" id="IPR050561">
    <property type="entry name" value="PTP"/>
</dbReference>
<gene>
    <name evidence="3" type="ORF">NQ315_010142</name>
</gene>
<dbReference type="SUPFAM" id="SSF52799">
    <property type="entry name" value="(Phosphotyrosine protein) phosphatases II"/>
    <property type="match status" value="1"/>
</dbReference>
<evidence type="ECO:0000313" key="4">
    <source>
        <dbReference type="Proteomes" id="UP001159042"/>
    </source>
</evidence>
<evidence type="ECO:0000313" key="3">
    <source>
        <dbReference type="EMBL" id="KAJ8923563.1"/>
    </source>
</evidence>
<sequence length="562" mass="64082">MNQFSELKSPGSETVQANYNKLSDHIRRLTPHGIQCSVFCGGINCKYENPENWKADSLAIQGIYSHWITDDILAMARPSTIVIIQKNVIQQFESLGIKSIINLQCPREHASCGHPLESSGFSYDPNMFMQHNSLGRTGVLIACYLVFALRVSANDAIRYVRLKRPGSVQTRGQILCVRHFAQYILPQTITFYLKDTIGKDKYMNEFTLHRFLKRQKVVLHGYDERNFKYIPKIVHCVCERILKLCACWVDEFPPTNIPYTVDFLSAKIHGNLKRHESTYSISSISSSNSEHIFLNAEIVKSPSSEISAPSSPNPSEMGDVTDSFSELSTLDGEEMNEELLMENKCFQELETQKSFTHEQAEEEIIVQDINITVNALLNDFEKLDVATKRKIKQLEHEINSSQLGWVKLSVESDLTVLAALLFDWLEELKTPIIKMENLEAIVVLYKQPEICLQKLNVEDSYLIEYLLRFLSKIQPISKETQEDLLKRLIGGLSKHSVQIGDNIIPSGKAFKRIGEGTLSCTLHFFQLLQELVENHHSQKPNVYNIEEDKISDNESDVENGFQ</sequence>
<accession>A0AAV8WAH9</accession>
<dbReference type="AlphaFoldDB" id="A0AAV8WAH9"/>
<feature type="region of interest" description="Disordered" evidence="1">
    <location>
        <begin position="543"/>
        <end position="562"/>
    </location>
</feature>
<keyword evidence="4" id="KW-1185">Reference proteome</keyword>
<dbReference type="InterPro" id="IPR000387">
    <property type="entry name" value="Tyr_Pase_dom"/>
</dbReference>
<dbReference type="PANTHER" id="PTHR23339">
    <property type="entry name" value="TYROSINE SPECIFIC PROTEIN PHOSPHATASE AND DUAL SPECIFICITY PROTEIN PHOSPHATASE"/>
    <property type="match status" value="1"/>
</dbReference>
<evidence type="ECO:0000256" key="1">
    <source>
        <dbReference type="SAM" id="MobiDB-lite"/>
    </source>
</evidence>
<feature type="domain" description="Tyrosine specific protein phosphatases" evidence="2">
    <location>
        <begin position="133"/>
        <end position="175"/>
    </location>
</feature>
<dbReference type="InterPro" id="IPR008936">
    <property type="entry name" value="Rho_GTPase_activation_prot"/>
</dbReference>
<dbReference type="EMBL" id="JANEYG010000004">
    <property type="protein sequence ID" value="KAJ8923563.1"/>
    <property type="molecule type" value="Genomic_DNA"/>
</dbReference>
<name>A0AAV8WAH9_9CUCU</name>
<dbReference type="Gene3D" id="1.10.555.10">
    <property type="entry name" value="Rho GTPase activation protein"/>
    <property type="match status" value="1"/>
</dbReference>
<feature type="compositionally biased region" description="Acidic residues" evidence="1">
    <location>
        <begin position="553"/>
        <end position="562"/>
    </location>
</feature>
<comment type="caution">
    <text evidence="3">The sequence shown here is derived from an EMBL/GenBank/DDBJ whole genome shotgun (WGS) entry which is preliminary data.</text>
</comment>
<dbReference type="PROSITE" id="PS50056">
    <property type="entry name" value="TYR_PHOSPHATASE_2"/>
    <property type="match status" value="1"/>
</dbReference>
<dbReference type="SUPFAM" id="SSF48350">
    <property type="entry name" value="GTPase activation domain, GAP"/>
    <property type="match status" value="1"/>
</dbReference>